<evidence type="ECO:0000313" key="1">
    <source>
        <dbReference type="EMBL" id="KAH7964857.1"/>
    </source>
</evidence>
<evidence type="ECO:0000313" key="2">
    <source>
        <dbReference type="Proteomes" id="UP000821865"/>
    </source>
</evidence>
<dbReference type="EMBL" id="CM023471">
    <property type="protein sequence ID" value="KAH7964857.1"/>
    <property type="molecule type" value="Genomic_DNA"/>
</dbReference>
<name>A0ACB8D9S9_DERSI</name>
<reference evidence="1" key="1">
    <citation type="submission" date="2020-05" db="EMBL/GenBank/DDBJ databases">
        <title>Large-scale comparative analyses of tick genomes elucidate their genetic diversity and vector capacities.</title>
        <authorList>
            <person name="Jia N."/>
            <person name="Wang J."/>
            <person name="Shi W."/>
            <person name="Du L."/>
            <person name="Sun Y."/>
            <person name="Zhan W."/>
            <person name="Jiang J."/>
            <person name="Wang Q."/>
            <person name="Zhang B."/>
            <person name="Ji P."/>
            <person name="Sakyi L.B."/>
            <person name="Cui X."/>
            <person name="Yuan T."/>
            <person name="Jiang B."/>
            <person name="Yang W."/>
            <person name="Lam T.T.-Y."/>
            <person name="Chang Q."/>
            <person name="Ding S."/>
            <person name="Wang X."/>
            <person name="Zhu J."/>
            <person name="Ruan X."/>
            <person name="Zhao L."/>
            <person name="Wei J."/>
            <person name="Que T."/>
            <person name="Du C."/>
            <person name="Cheng J."/>
            <person name="Dai P."/>
            <person name="Han X."/>
            <person name="Huang E."/>
            <person name="Gao Y."/>
            <person name="Liu J."/>
            <person name="Shao H."/>
            <person name="Ye R."/>
            <person name="Li L."/>
            <person name="Wei W."/>
            <person name="Wang X."/>
            <person name="Wang C."/>
            <person name="Yang T."/>
            <person name="Huo Q."/>
            <person name="Li W."/>
            <person name="Guo W."/>
            <person name="Chen H."/>
            <person name="Zhou L."/>
            <person name="Ni X."/>
            <person name="Tian J."/>
            <person name="Zhou Y."/>
            <person name="Sheng Y."/>
            <person name="Liu T."/>
            <person name="Pan Y."/>
            <person name="Xia L."/>
            <person name="Li J."/>
            <person name="Zhao F."/>
            <person name="Cao W."/>
        </authorList>
    </citation>
    <scope>NUCLEOTIDE SEQUENCE</scope>
    <source>
        <strain evidence="1">Dsil-2018</strain>
    </source>
</reference>
<protein>
    <submittedName>
        <fullName evidence="1">Uncharacterized protein</fullName>
    </submittedName>
</protein>
<proteinExistence type="predicted"/>
<organism evidence="1 2">
    <name type="scientific">Dermacentor silvarum</name>
    <name type="common">Tick</name>
    <dbReference type="NCBI Taxonomy" id="543639"/>
    <lineage>
        <taxon>Eukaryota</taxon>
        <taxon>Metazoa</taxon>
        <taxon>Ecdysozoa</taxon>
        <taxon>Arthropoda</taxon>
        <taxon>Chelicerata</taxon>
        <taxon>Arachnida</taxon>
        <taxon>Acari</taxon>
        <taxon>Parasitiformes</taxon>
        <taxon>Ixodida</taxon>
        <taxon>Ixodoidea</taxon>
        <taxon>Ixodidae</taxon>
        <taxon>Rhipicephalinae</taxon>
        <taxon>Dermacentor</taxon>
    </lineage>
</organism>
<dbReference type="Proteomes" id="UP000821865">
    <property type="component" value="Chromosome 2"/>
</dbReference>
<accession>A0ACB8D9S9</accession>
<comment type="caution">
    <text evidence="1">The sequence shown here is derived from an EMBL/GenBank/DDBJ whole genome shotgun (WGS) entry which is preliminary data.</text>
</comment>
<sequence>MHPQLQDLVEGRQFSSLAELAKAADGLMERFWRRLQYKPPPPPTDQVARDLAFQSTINVAGLSGTQPGGLITAAAAPFQYPPAASPWPLHPAAIQPSYHRDQLRGLAAFTTRTPHFSAPSQPQRYQPLDPGGFTCHRCGGVGHIARECPTGRRGVPPRCYQCNGIGHIRSQCAGNGRRVAVEAGAKPKTQERALRLATDYVQCDDDVCTSAELTTDEIVNAVRRDEGNSDKDTDSEDETQTVPAS</sequence>
<gene>
    <name evidence="1" type="ORF">HPB49_001928</name>
</gene>
<keyword evidence="2" id="KW-1185">Reference proteome</keyword>